<feature type="compositionally biased region" description="Basic and acidic residues" evidence="2">
    <location>
        <begin position="118"/>
        <end position="128"/>
    </location>
</feature>
<feature type="transmembrane region" description="Helical" evidence="3">
    <location>
        <begin position="1071"/>
        <end position="1091"/>
    </location>
</feature>
<organism evidence="4 5">
    <name type="scientific">Perkinsus olseni</name>
    <name type="common">Perkinsus atlanticus</name>
    <dbReference type="NCBI Taxonomy" id="32597"/>
    <lineage>
        <taxon>Eukaryota</taxon>
        <taxon>Sar</taxon>
        <taxon>Alveolata</taxon>
        <taxon>Perkinsozoa</taxon>
        <taxon>Perkinsea</taxon>
        <taxon>Perkinsida</taxon>
        <taxon>Perkinsidae</taxon>
        <taxon>Perkinsus</taxon>
    </lineage>
</organism>
<keyword evidence="1" id="KW-0175">Coiled coil</keyword>
<accession>A0A7J6NP66</accession>
<dbReference type="Proteomes" id="UP000541610">
    <property type="component" value="Unassembled WGS sequence"/>
</dbReference>
<comment type="caution">
    <text evidence="4">The sequence shown here is derived from an EMBL/GenBank/DDBJ whole genome shotgun (WGS) entry which is preliminary data.</text>
</comment>
<name>A0A7J6NP66_PEROL</name>
<evidence type="ECO:0000313" key="5">
    <source>
        <dbReference type="Proteomes" id="UP000541610"/>
    </source>
</evidence>
<feature type="transmembrane region" description="Helical" evidence="3">
    <location>
        <begin position="1367"/>
        <end position="1390"/>
    </location>
</feature>
<keyword evidence="3" id="KW-0812">Transmembrane</keyword>
<feature type="compositionally biased region" description="Polar residues" evidence="2">
    <location>
        <begin position="286"/>
        <end position="300"/>
    </location>
</feature>
<feature type="transmembrane region" description="Helical" evidence="3">
    <location>
        <begin position="1302"/>
        <end position="1321"/>
    </location>
</feature>
<keyword evidence="3" id="KW-1133">Transmembrane helix</keyword>
<feature type="transmembrane region" description="Helical" evidence="3">
    <location>
        <begin position="1242"/>
        <end position="1259"/>
    </location>
</feature>
<evidence type="ECO:0000313" key="4">
    <source>
        <dbReference type="EMBL" id="KAF4685623.1"/>
    </source>
</evidence>
<proteinExistence type="predicted"/>
<feature type="compositionally biased region" description="Basic and acidic residues" evidence="2">
    <location>
        <begin position="270"/>
        <end position="285"/>
    </location>
</feature>
<feature type="region of interest" description="Disordered" evidence="2">
    <location>
        <begin position="244"/>
        <end position="334"/>
    </location>
</feature>
<sequence>MSSSLSPTHEEAGMTADVQELVKPFVENEDDVIEIMRLLSGLGASVLLHSGIDITTVDTVEDFGNKIKLVRTRFADGEVARRSKVKDQPHRKVLSAASRRKPTGREPQRRGGGGGPLRKPDHTWRDGDPYVFHAPRVEGGTRDQLPVPTDPEIRDRYPWWWSALAPPDDTDNDDNTVSERERSTVTSSARREAARSSSLGTDFHVLSSSSTLGSRTRAYLEEELSHPLSVSGVTDLLHGTGSTSGYTYQTAEEEGGGNASVSSSRGARGWRLEMDPMEFNEERSSTQRGSEVSSMMTRQMDSVEEDIPADDTPVPSISLSSPTTTSAPPGGESSLMEIIDDWQKELRDLRHARSQRRSSSRGSSAVSKNSCQPGVSASGIPLAPLTKQELLDLRQQAVDRNEKVESMGRQHEPLSGLRADVAVLEELFDESRRCREKQKLLIEQSFVDVWYRYELEQEKMNEVKALLTAKLAENHEELRRVFKETFCGRRDELQREWIDRVDESRSDWASKCGLLGEWQEEGSNFHQRLVKVSEGIAKESEERKRHVDGSVGDAFLQKIEELRGRIAECSDERRRHEEEWDAMRERLFGKVRRSVSVEKQAREDALNGIRISDALETRKRRARHTDDEERVAADLDNILHTVNAELHERTSREVSIIHNLGTFLQQFEENSRTNVAKQQKELIDDMAAEDERIKKLREFTLFFEYRDPLAFGGITLVAMGQLIVNMTLLAALHRGRGNILTPLATPQQCRYRHFLTPGLHRRWNFRSFPHLGEAIRFARASKKIPVAKLMHATLIPERRLLQIQQGMVKPHLFELQVLEKYLGVPFYDKKRRKSYIDRAADLLMRLPFLLLPALAAAAAASNSSERSCFDVAAGRLPSNCCGRGGAVEGCWGINETTRNECCRDTPVTSNSHLVVASDILSENYRGTSDNESTVASSALRRVENLPQVDAYMQPCLFQWHVMAAGSAGDRSIGGSPMPFEGRWHIDADWHACSDNAFGVPSTYLMVTLDTSEVKTRPFGLCVPSVCSPEELKHEVLPVYLHDINVSLSGVDDVTMAEVSERELDKDGEGPITSSMLAMFILPFLAATYLGVDGFSLSAGIRQLTSIPKTANLSMILGPLAVILLIINQSATYVCLPNTKKAYDWLAVSYETNFTLAVLGVMAGKSTAKGLALTAMTRAPLLGLSGYLNHYFGNGEFLTAVLRGASAYGPVERALPSLVAPPSPGWLDVLDGSILSNNHLNPVLWPYGYVMVISFATLAFQQARRLFGDGFVSGILLSTIAQAAVTVLPISSPRNLLSRRMPMAGWTILMGMAVEHMPFAVGPISATMWLGLCLMARLATGGFIGEAALVAGLTVWMRSCRSVPIPKAIAIVCNWLSTVSFCTTSTARLIVPPATAALRGERALDFVKFDCSNDHFVFYYWPVVVLVQFCVGTMIWLFYFRPMSNEVKSLISHREGLWCSLWITIVLALFFLYPNRYSSIL</sequence>
<reference evidence="4 5" key="1">
    <citation type="submission" date="2020-04" db="EMBL/GenBank/DDBJ databases">
        <title>Perkinsus olseni comparative genomics.</title>
        <authorList>
            <person name="Bogema D.R."/>
        </authorList>
    </citation>
    <scope>NUCLEOTIDE SEQUENCE [LARGE SCALE GENOMIC DNA]</scope>
    <source>
        <strain evidence="4">00978-12</strain>
    </source>
</reference>
<feature type="compositionally biased region" description="Low complexity" evidence="2">
    <location>
        <begin position="312"/>
        <end position="334"/>
    </location>
</feature>
<feature type="region of interest" description="Disordered" evidence="2">
    <location>
        <begin position="165"/>
        <end position="197"/>
    </location>
</feature>
<evidence type="ECO:0000256" key="2">
    <source>
        <dbReference type="SAM" id="MobiDB-lite"/>
    </source>
</evidence>
<dbReference type="EMBL" id="JABANP010000256">
    <property type="protein sequence ID" value="KAF4685623.1"/>
    <property type="molecule type" value="Genomic_DNA"/>
</dbReference>
<feature type="coiled-coil region" evidence="1">
    <location>
        <begin position="559"/>
        <end position="586"/>
    </location>
</feature>
<protein>
    <submittedName>
        <fullName evidence="4">Uncharacterized protein</fullName>
    </submittedName>
</protein>
<feature type="transmembrane region" description="Helical" evidence="3">
    <location>
        <begin position="1327"/>
        <end position="1355"/>
    </location>
</feature>
<dbReference type="OrthoDB" id="10307385at2759"/>
<evidence type="ECO:0000256" key="1">
    <source>
        <dbReference type="SAM" id="Coils"/>
    </source>
</evidence>
<feature type="region of interest" description="Disordered" evidence="2">
    <location>
        <begin position="78"/>
        <end position="150"/>
    </location>
</feature>
<feature type="compositionally biased region" description="Low complexity" evidence="2">
    <location>
        <begin position="360"/>
        <end position="370"/>
    </location>
</feature>
<keyword evidence="3" id="KW-0472">Membrane</keyword>
<evidence type="ECO:0000256" key="3">
    <source>
        <dbReference type="SAM" id="Phobius"/>
    </source>
</evidence>
<gene>
    <name evidence="4" type="ORF">FOZ60_006352</name>
</gene>
<feature type="compositionally biased region" description="Basic and acidic residues" evidence="2">
    <location>
        <begin position="177"/>
        <end position="194"/>
    </location>
</feature>
<feature type="transmembrane region" description="Helical" evidence="3">
    <location>
        <begin position="1417"/>
        <end position="1439"/>
    </location>
</feature>
<feature type="transmembrane region" description="Helical" evidence="3">
    <location>
        <begin position="1112"/>
        <end position="1132"/>
    </location>
</feature>
<feature type="compositionally biased region" description="Basic residues" evidence="2">
    <location>
        <begin position="91"/>
        <end position="102"/>
    </location>
</feature>
<feature type="transmembrane region" description="Helical" evidence="3">
    <location>
        <begin position="1144"/>
        <end position="1162"/>
    </location>
</feature>
<feature type="region of interest" description="Disordered" evidence="2">
    <location>
        <begin position="350"/>
        <end position="380"/>
    </location>
</feature>
<feature type="compositionally biased region" description="Basic and acidic residues" evidence="2">
    <location>
        <begin position="78"/>
        <end position="90"/>
    </location>
</feature>
<feature type="transmembrane region" description="Helical" evidence="3">
    <location>
        <begin position="1271"/>
        <end position="1290"/>
    </location>
</feature>
<feature type="transmembrane region" description="Helical" evidence="3">
    <location>
        <begin position="1455"/>
        <end position="1472"/>
    </location>
</feature>